<name>A0A6J1IGG0_CUCMA</name>
<accession>A0A6J1IGG0</accession>
<dbReference type="Gene3D" id="3.90.226.10">
    <property type="entry name" value="2-enoyl-CoA Hydratase, Chain A, domain 1"/>
    <property type="match status" value="1"/>
</dbReference>
<dbReference type="KEGG" id="cmax:111476712"/>
<dbReference type="OrthoDB" id="1737613at2759"/>
<gene>
    <name evidence="2" type="primary">LOC111476712</name>
</gene>
<sequence>MLTTSMVAPLNNLYESWQENSDIGIVLMKAWTDLCVHSRLFDVEHFLRFNCYISSASGRAFCSGADVVALNHFSNEEDANGEER</sequence>
<proteinExistence type="predicted"/>
<evidence type="ECO:0000313" key="2">
    <source>
        <dbReference type="RefSeq" id="XP_022976266.1"/>
    </source>
</evidence>
<organism evidence="1 2">
    <name type="scientific">Cucurbita maxima</name>
    <name type="common">Pumpkin</name>
    <name type="synonym">Winter squash</name>
    <dbReference type="NCBI Taxonomy" id="3661"/>
    <lineage>
        <taxon>Eukaryota</taxon>
        <taxon>Viridiplantae</taxon>
        <taxon>Streptophyta</taxon>
        <taxon>Embryophyta</taxon>
        <taxon>Tracheophyta</taxon>
        <taxon>Spermatophyta</taxon>
        <taxon>Magnoliopsida</taxon>
        <taxon>eudicotyledons</taxon>
        <taxon>Gunneridae</taxon>
        <taxon>Pentapetalae</taxon>
        <taxon>rosids</taxon>
        <taxon>fabids</taxon>
        <taxon>Cucurbitales</taxon>
        <taxon>Cucurbitaceae</taxon>
        <taxon>Cucurbiteae</taxon>
        <taxon>Cucurbita</taxon>
    </lineage>
</organism>
<dbReference type="RefSeq" id="XP_022976266.1">
    <property type="nucleotide sequence ID" value="XM_023120498.1"/>
</dbReference>
<dbReference type="Proteomes" id="UP000504608">
    <property type="component" value="Unplaced"/>
</dbReference>
<dbReference type="AlphaFoldDB" id="A0A6J1IGG0"/>
<evidence type="ECO:0000313" key="1">
    <source>
        <dbReference type="Proteomes" id="UP000504608"/>
    </source>
</evidence>
<reference evidence="2" key="1">
    <citation type="submission" date="2025-08" db="UniProtKB">
        <authorList>
            <consortium name="RefSeq"/>
        </authorList>
    </citation>
    <scope>IDENTIFICATION</scope>
    <source>
        <tissue evidence="2">Young leaves</tissue>
    </source>
</reference>
<keyword evidence="1" id="KW-1185">Reference proteome</keyword>
<protein>
    <submittedName>
        <fullName evidence="2">3-hydroxyisobutyryl-CoA hydrolase-like protein 2, mitochondrial isoform X1</fullName>
    </submittedName>
</protein>
<dbReference type="GeneID" id="111476712"/>